<organism evidence="1 2">
    <name type="scientific">Sutcliffiella rhizosphaerae</name>
    <dbReference type="NCBI Taxonomy" id="2880967"/>
    <lineage>
        <taxon>Bacteria</taxon>
        <taxon>Bacillati</taxon>
        <taxon>Bacillota</taxon>
        <taxon>Bacilli</taxon>
        <taxon>Bacillales</taxon>
        <taxon>Bacillaceae</taxon>
        <taxon>Sutcliffiella</taxon>
    </lineage>
</organism>
<evidence type="ECO:0000313" key="1">
    <source>
        <dbReference type="EMBL" id="CAG9621474.1"/>
    </source>
</evidence>
<name>A0ABM8YNK1_9BACI</name>
<protein>
    <recommendedName>
        <fullName evidence="3">Transposase</fullName>
    </recommendedName>
</protein>
<proteinExistence type="predicted"/>
<evidence type="ECO:0000313" key="2">
    <source>
        <dbReference type="Proteomes" id="UP000789833"/>
    </source>
</evidence>
<accession>A0ABM8YNK1</accession>
<comment type="caution">
    <text evidence="1">The sequence shown here is derived from an EMBL/GenBank/DDBJ whole genome shotgun (WGS) entry which is preliminary data.</text>
</comment>
<dbReference type="EMBL" id="CAKJTJ010000010">
    <property type="protein sequence ID" value="CAG9621474.1"/>
    <property type="molecule type" value="Genomic_DNA"/>
</dbReference>
<gene>
    <name evidence="1" type="ORF">BACCIP111883_02247</name>
</gene>
<dbReference type="Proteomes" id="UP000789833">
    <property type="component" value="Unassembled WGS sequence"/>
</dbReference>
<keyword evidence="2" id="KW-1185">Reference proteome</keyword>
<sequence length="41" mass="4723">MLHFFLYVRPAWVQSIGCKSRTVKTEVAVSLTQGCPWRRGI</sequence>
<evidence type="ECO:0008006" key="3">
    <source>
        <dbReference type="Google" id="ProtNLM"/>
    </source>
</evidence>
<reference evidence="1 2" key="1">
    <citation type="submission" date="2021-10" db="EMBL/GenBank/DDBJ databases">
        <authorList>
            <person name="Criscuolo A."/>
        </authorList>
    </citation>
    <scope>NUCLEOTIDE SEQUENCE [LARGE SCALE GENOMIC DNA]</scope>
    <source>
        <strain evidence="2">CIP 111883</strain>
    </source>
</reference>